<sequence>MTIHRVLKAAKDHGLNPSHKSNRSILSPQLDQELLWSIPECERRNIPIVTGVTIWEKADAIREKLIVEKCHGLSSNITHGEASSVKIATLEKGQCDLRRITNSYARRDIFNMDEMAYYYYTTPSGSISAAGFSGRKTIKKRMTIAVACNADGSLELPLLFVGASRQPWCFLRESTSELGFDYSRNPKG</sequence>
<name>F0W6X1_9STRA</name>
<protein>
    <submittedName>
        <fullName evidence="1">DNA binding protein putative</fullName>
    </submittedName>
</protein>
<evidence type="ECO:0000313" key="1">
    <source>
        <dbReference type="EMBL" id="CCA16866.1"/>
    </source>
</evidence>
<accession>F0W6X1</accession>
<organism evidence="1">
    <name type="scientific">Albugo laibachii Nc14</name>
    <dbReference type="NCBI Taxonomy" id="890382"/>
    <lineage>
        <taxon>Eukaryota</taxon>
        <taxon>Sar</taxon>
        <taxon>Stramenopiles</taxon>
        <taxon>Oomycota</taxon>
        <taxon>Peronosporomycetes</taxon>
        <taxon>Albuginales</taxon>
        <taxon>Albuginaceae</taxon>
        <taxon>Albugo</taxon>
    </lineage>
</organism>
<proteinExistence type="predicted"/>
<reference evidence="1" key="2">
    <citation type="submission" date="2011-02" db="EMBL/GenBank/DDBJ databases">
        <authorList>
            <person name="MacLean D."/>
        </authorList>
    </citation>
    <scope>NUCLEOTIDE SEQUENCE</scope>
</reference>
<dbReference type="EMBL" id="FR824072">
    <property type="protein sequence ID" value="CCA16866.1"/>
    <property type="molecule type" value="Genomic_DNA"/>
</dbReference>
<dbReference type="HOGENOM" id="CLU_018294_5_1_1"/>
<gene>
    <name evidence="1" type="primary">AlNc14C27G2607</name>
    <name evidence="1" type="ORF">ALNC14_030090</name>
</gene>
<dbReference type="AlphaFoldDB" id="F0W6X1"/>
<reference evidence="1" key="1">
    <citation type="journal article" date="2011" name="PLoS Biol.">
        <title>Gene gain and loss during evolution of obligate parasitism in the white rust pathogen of Arabidopsis thaliana.</title>
        <authorList>
            <person name="Kemen E."/>
            <person name="Gardiner A."/>
            <person name="Schultz-Larsen T."/>
            <person name="Kemen A.C."/>
            <person name="Balmuth A.L."/>
            <person name="Robert-Seilaniantz A."/>
            <person name="Bailey K."/>
            <person name="Holub E."/>
            <person name="Studholme D.J."/>
            <person name="Maclean D."/>
            <person name="Jones J.D."/>
        </authorList>
    </citation>
    <scope>NUCLEOTIDE SEQUENCE</scope>
</reference>